<reference evidence="7" key="2">
    <citation type="submission" date="2013-12" db="EMBL/GenBank/DDBJ databases">
        <authorList>
            <person name="Yu Y."/>
            <person name="Lee S."/>
            <person name="de Baynast K."/>
            <person name="Wissotski M."/>
            <person name="Liu L."/>
            <person name="Talag J."/>
            <person name="Goicoechea J."/>
            <person name="Angelova A."/>
            <person name="Jetty R."/>
            <person name="Kudrna D."/>
            <person name="Golser W."/>
            <person name="Rivera L."/>
            <person name="Zhang J."/>
            <person name="Wing R."/>
        </authorList>
    </citation>
    <scope>NUCLEOTIDE SEQUENCE</scope>
</reference>
<evidence type="ECO:0000256" key="3">
    <source>
        <dbReference type="ARBA" id="ARBA00023274"/>
    </source>
</evidence>
<dbReference type="InterPro" id="IPR001706">
    <property type="entry name" value="Ribosomal_bL35"/>
</dbReference>
<protein>
    <recommendedName>
        <fullName evidence="4">50S ribosomal protein L35</fullName>
    </recommendedName>
</protein>
<dbReference type="PANTHER" id="PTHR33343:SF1">
    <property type="entry name" value="LARGE RIBOSOMAL SUBUNIT PROTEIN BL35M"/>
    <property type="match status" value="1"/>
</dbReference>
<keyword evidence="2 4" id="KW-0689">Ribosomal protein</keyword>
<dbReference type="PANTHER" id="PTHR33343">
    <property type="entry name" value="54S RIBOSOMAL PROTEIN BL35M"/>
    <property type="match status" value="1"/>
</dbReference>
<dbReference type="Gene3D" id="4.10.410.60">
    <property type="match status" value="1"/>
</dbReference>
<dbReference type="EnsemblPlants" id="LPERR06G18910.1">
    <property type="protein sequence ID" value="LPERR06G18910.1"/>
    <property type="gene ID" value="LPERR06G18910"/>
</dbReference>
<evidence type="ECO:0000313" key="7">
    <source>
        <dbReference type="Proteomes" id="UP000032180"/>
    </source>
</evidence>
<dbReference type="HOGENOM" id="CLU_130670_1_0_1"/>
<accession>A0A0D9WSL9</accession>
<dbReference type="eggNOG" id="ENOG502S11I">
    <property type="taxonomic scope" value="Eukaryota"/>
</dbReference>
<dbReference type="HAMAP" id="MF_00514">
    <property type="entry name" value="Ribosomal_bL35"/>
    <property type="match status" value="1"/>
</dbReference>
<reference evidence="6" key="3">
    <citation type="submission" date="2015-04" db="UniProtKB">
        <authorList>
            <consortium name="EnsemblPlants"/>
        </authorList>
    </citation>
    <scope>IDENTIFICATION</scope>
</reference>
<evidence type="ECO:0000256" key="4">
    <source>
        <dbReference type="RuleBase" id="RU000568"/>
    </source>
</evidence>
<feature type="chain" id="PRO_5002349508" description="50S ribosomal protein L35" evidence="5">
    <location>
        <begin position="23"/>
        <end position="150"/>
    </location>
</feature>
<dbReference type="Pfam" id="PF01632">
    <property type="entry name" value="Ribosomal_L35p"/>
    <property type="match status" value="1"/>
</dbReference>
<evidence type="ECO:0000256" key="2">
    <source>
        <dbReference type="ARBA" id="ARBA00022980"/>
    </source>
</evidence>
<dbReference type="PRINTS" id="PR00064">
    <property type="entry name" value="RIBOSOMALL35"/>
</dbReference>
<dbReference type="AlphaFoldDB" id="A0A0D9WSL9"/>
<dbReference type="Gramene" id="LPERR06G18910.1">
    <property type="protein sequence ID" value="LPERR06G18910.1"/>
    <property type="gene ID" value="LPERR06G18910"/>
</dbReference>
<dbReference type="InterPro" id="IPR021137">
    <property type="entry name" value="Ribosomal_bL35-like"/>
</dbReference>
<organism evidence="6 7">
    <name type="scientific">Leersia perrieri</name>
    <dbReference type="NCBI Taxonomy" id="77586"/>
    <lineage>
        <taxon>Eukaryota</taxon>
        <taxon>Viridiplantae</taxon>
        <taxon>Streptophyta</taxon>
        <taxon>Embryophyta</taxon>
        <taxon>Tracheophyta</taxon>
        <taxon>Spermatophyta</taxon>
        <taxon>Magnoliopsida</taxon>
        <taxon>Liliopsida</taxon>
        <taxon>Poales</taxon>
        <taxon>Poaceae</taxon>
        <taxon>BOP clade</taxon>
        <taxon>Oryzoideae</taxon>
        <taxon>Oryzeae</taxon>
        <taxon>Oryzinae</taxon>
        <taxon>Leersia</taxon>
    </lineage>
</organism>
<evidence type="ECO:0000256" key="1">
    <source>
        <dbReference type="ARBA" id="ARBA00006598"/>
    </source>
</evidence>
<dbReference type="InterPro" id="IPR037229">
    <property type="entry name" value="Ribosomal_bL35_sf"/>
</dbReference>
<proteinExistence type="inferred from homology"/>
<name>A0A0D9WSL9_9ORYZ</name>
<feature type="signal peptide" evidence="5">
    <location>
        <begin position="1"/>
        <end position="22"/>
    </location>
</feature>
<dbReference type="Proteomes" id="UP000032180">
    <property type="component" value="Chromosome 6"/>
</dbReference>
<comment type="similarity">
    <text evidence="1 4">Belongs to the bacterial ribosomal protein bL35 family.</text>
</comment>
<dbReference type="NCBIfam" id="TIGR00001">
    <property type="entry name" value="rpmI_bact"/>
    <property type="match status" value="1"/>
</dbReference>
<reference evidence="6 7" key="1">
    <citation type="submission" date="2012-08" db="EMBL/GenBank/DDBJ databases">
        <title>Oryza genome evolution.</title>
        <authorList>
            <person name="Wing R.A."/>
        </authorList>
    </citation>
    <scope>NUCLEOTIDE SEQUENCE</scope>
</reference>
<sequence length="150" mass="15809">MAAMSISLARLALPTMLQGAGGSASRKPHPGALAFPAKSFFGAPLAASAAAVASPAAAVSPLRRRPSSATAVVAAGKKGYKMRTHKASAKRFRVTGTGKIVRRRAGKQHLLGKKNTKRRKRLSKMVQVNKSDYNNVMGALPYLKANKNAE</sequence>
<dbReference type="GO" id="GO:0015934">
    <property type="term" value="C:large ribosomal subunit"/>
    <property type="evidence" value="ECO:0007669"/>
    <property type="project" value="TreeGrafter"/>
</dbReference>
<dbReference type="STRING" id="77586.A0A0D9WSL9"/>
<evidence type="ECO:0000313" key="6">
    <source>
        <dbReference type="EnsemblPlants" id="LPERR06G18910.1"/>
    </source>
</evidence>
<evidence type="ECO:0000256" key="5">
    <source>
        <dbReference type="SAM" id="SignalP"/>
    </source>
</evidence>
<dbReference type="GO" id="GO:0003735">
    <property type="term" value="F:structural constituent of ribosome"/>
    <property type="evidence" value="ECO:0007669"/>
    <property type="project" value="InterPro"/>
</dbReference>
<keyword evidence="7" id="KW-1185">Reference proteome</keyword>
<dbReference type="SUPFAM" id="SSF143034">
    <property type="entry name" value="L35p-like"/>
    <property type="match status" value="1"/>
</dbReference>
<keyword evidence="3 4" id="KW-0687">Ribonucleoprotein</keyword>
<keyword evidence="5" id="KW-0732">Signal</keyword>
<dbReference type="FunFam" id="4.10.410.60:FF:000001">
    <property type="entry name" value="50S ribosomal protein L35"/>
    <property type="match status" value="1"/>
</dbReference>
<dbReference type="GO" id="GO:0006412">
    <property type="term" value="P:translation"/>
    <property type="evidence" value="ECO:0007669"/>
    <property type="project" value="InterPro"/>
</dbReference>